<dbReference type="Gene3D" id="2.60.40.4040">
    <property type="match status" value="1"/>
</dbReference>
<dbReference type="Pfam" id="PF21365">
    <property type="entry name" value="Glyco_hydro_31_3rd"/>
    <property type="match status" value="1"/>
</dbReference>
<comment type="caution">
    <text evidence="6">The sequence shown here is derived from an EMBL/GenBank/DDBJ whole genome shotgun (WGS) entry which is preliminary data.</text>
</comment>
<organism evidence="6 7">
    <name type="scientific">Lunatimonas lonarensis</name>
    <dbReference type="NCBI Taxonomy" id="1232681"/>
    <lineage>
        <taxon>Bacteria</taxon>
        <taxon>Pseudomonadati</taxon>
        <taxon>Bacteroidota</taxon>
        <taxon>Cytophagia</taxon>
        <taxon>Cytophagales</taxon>
        <taxon>Cyclobacteriaceae</taxon>
    </lineage>
</organism>
<evidence type="ECO:0000256" key="2">
    <source>
        <dbReference type="RuleBase" id="RU361185"/>
    </source>
</evidence>
<comment type="similarity">
    <text evidence="1 2">Belongs to the glycosyl hydrolase 31 family.</text>
</comment>
<dbReference type="InterPro" id="IPR051816">
    <property type="entry name" value="Glycosyl_Hydrolase_31"/>
</dbReference>
<proteinExistence type="inferred from homology"/>
<keyword evidence="2" id="KW-0378">Hydrolase</keyword>
<dbReference type="Pfam" id="PF01055">
    <property type="entry name" value="Glyco_hydro_31_2nd"/>
    <property type="match status" value="2"/>
</dbReference>
<dbReference type="PANTHER" id="PTHR43863:SF2">
    <property type="entry name" value="MALTASE-GLUCOAMYLASE"/>
    <property type="match status" value="1"/>
</dbReference>
<keyword evidence="7" id="KW-1185">Reference proteome</keyword>
<dbReference type="AlphaFoldDB" id="R7ZWW8"/>
<feature type="domain" description="Glycoside hydrolase family 31 TIM barrel" evidence="4">
    <location>
        <begin position="334"/>
        <end position="420"/>
    </location>
</feature>
<feature type="transmembrane region" description="Helical" evidence="3">
    <location>
        <begin position="40"/>
        <end position="61"/>
    </location>
</feature>
<dbReference type="SUPFAM" id="SSF51445">
    <property type="entry name" value="(Trans)glycosidases"/>
    <property type="match status" value="1"/>
</dbReference>
<dbReference type="PATRIC" id="fig|1288963.3.peg.818"/>
<evidence type="ECO:0000259" key="5">
    <source>
        <dbReference type="Pfam" id="PF21365"/>
    </source>
</evidence>
<dbReference type="GO" id="GO:0005975">
    <property type="term" value="P:carbohydrate metabolic process"/>
    <property type="evidence" value="ECO:0007669"/>
    <property type="project" value="InterPro"/>
</dbReference>
<feature type="domain" description="Glycosyl hydrolase family 31 C-terminal" evidence="5">
    <location>
        <begin position="441"/>
        <end position="504"/>
    </location>
</feature>
<dbReference type="Proteomes" id="UP000013909">
    <property type="component" value="Unassembled WGS sequence"/>
</dbReference>
<dbReference type="EMBL" id="AQHR01000025">
    <property type="protein sequence ID" value="EON78645.1"/>
    <property type="molecule type" value="Genomic_DNA"/>
</dbReference>
<dbReference type="InterPro" id="IPR000322">
    <property type="entry name" value="Glyco_hydro_31_TIM"/>
</dbReference>
<reference evidence="6 7" key="1">
    <citation type="submission" date="2013-02" db="EMBL/GenBank/DDBJ databases">
        <title>A novel strain isolated from Lonar lake, Maharashtra, India.</title>
        <authorList>
            <person name="Singh A."/>
        </authorList>
    </citation>
    <scope>NUCLEOTIDE SEQUENCE [LARGE SCALE GENOMIC DNA]</scope>
    <source>
        <strain evidence="6 7">AK24</strain>
    </source>
</reference>
<sequence length="620" mass="71117">MVDGENQICSFLGKGGVFSVQSGVLPQKTIVAMWVKFLKILAWIVGVLALLAYGLFLYPFWGVPFNKQRHGNPPLTPAWALECWLWEDDVNTAVYVDELLEGYRAHDIPVRTVILDSPWSFRYNDFEIDTVLYPDPDRWFAKLKEDGYRIVLWMTTMVNSYNKGLREPDSELWYRDIKSKGYLAGGKENKWWKGRGGFIDYTNPQAMEWWRGLQQRVFDLGIDGWKLDGTATLFSTDFFGIPIFYKRTAAGWMSARTYMDHYYRDEYAHGLSQNPEFVTLSRAIDRWYHPEGFAPIDASPVNWVGDQVHQWKSREMLEDPDQGKVDIALKGIQGFESAIESILKSADLGYNVIGSDIAGFSGSVIPPRLYMRWTQFSTFCGLFMNGGHGERALWKRTQEELEVIRKFSWLHTELVPYMYHYVVTGHQGGTRLQRRMPGTYHYLFGDYLLVAPVYEDRTDLEVTLPEGTWYYWLDDREEFQGPRQISKDFPMDEYPVFVKAGAIIPMQISRGYTGFGNDGDEGLLTLLLYPDGEESSFTIYRENDAPTDVRMKLSGNRLRIGITGKQVPHVLRIRSAAAPREVVANGVPLVAQEGYFFHPAKGQLEIRSASGTLGELEVVY</sequence>
<dbReference type="GO" id="GO:0004553">
    <property type="term" value="F:hydrolase activity, hydrolyzing O-glycosyl compounds"/>
    <property type="evidence" value="ECO:0007669"/>
    <property type="project" value="InterPro"/>
</dbReference>
<dbReference type="SUPFAM" id="SSF51011">
    <property type="entry name" value="Glycosyl hydrolase domain"/>
    <property type="match status" value="1"/>
</dbReference>
<evidence type="ECO:0000259" key="4">
    <source>
        <dbReference type="Pfam" id="PF01055"/>
    </source>
</evidence>
<evidence type="ECO:0000313" key="7">
    <source>
        <dbReference type="Proteomes" id="UP000013909"/>
    </source>
</evidence>
<keyword evidence="3" id="KW-0812">Transmembrane</keyword>
<dbReference type="PANTHER" id="PTHR43863">
    <property type="entry name" value="HYDROLASE, PUTATIVE (AFU_ORTHOLOGUE AFUA_1G03140)-RELATED"/>
    <property type="match status" value="1"/>
</dbReference>
<dbReference type="InterPro" id="IPR048395">
    <property type="entry name" value="Glyco_hydro_31_C"/>
</dbReference>
<evidence type="ECO:0000313" key="6">
    <source>
        <dbReference type="EMBL" id="EON78645.1"/>
    </source>
</evidence>
<feature type="domain" description="Glycoside hydrolase family 31 TIM barrel" evidence="4">
    <location>
        <begin position="73"/>
        <end position="313"/>
    </location>
</feature>
<keyword evidence="3" id="KW-1133">Transmembrane helix</keyword>
<evidence type="ECO:0000256" key="3">
    <source>
        <dbReference type="SAM" id="Phobius"/>
    </source>
</evidence>
<dbReference type="STRING" id="1232681.ADIS_0819"/>
<accession>R7ZWW8</accession>
<name>R7ZWW8_9BACT</name>
<protein>
    <submittedName>
        <fullName evidence="6">Alpha-glucosidase</fullName>
    </submittedName>
</protein>
<gene>
    <name evidence="6" type="ORF">ADIS_0819</name>
</gene>
<keyword evidence="3" id="KW-0472">Membrane</keyword>
<evidence type="ECO:0000256" key="1">
    <source>
        <dbReference type="ARBA" id="ARBA00007806"/>
    </source>
</evidence>
<dbReference type="Gene3D" id="3.20.20.80">
    <property type="entry name" value="Glycosidases"/>
    <property type="match status" value="1"/>
</dbReference>
<dbReference type="InterPro" id="IPR017853">
    <property type="entry name" value="GH"/>
</dbReference>
<keyword evidence="2" id="KW-0326">Glycosidase</keyword>